<dbReference type="GO" id="GO:0003677">
    <property type="term" value="F:DNA binding"/>
    <property type="evidence" value="ECO:0007669"/>
    <property type="project" value="InterPro"/>
</dbReference>
<dbReference type="GO" id="GO:0005524">
    <property type="term" value="F:ATP binding"/>
    <property type="evidence" value="ECO:0007669"/>
    <property type="project" value="UniProtKB-UniRule"/>
</dbReference>
<organism evidence="5 6">
    <name type="scientific">Candidatus Collierbacteria bacterium GW2011_GWA1_44_12</name>
    <dbReference type="NCBI Taxonomy" id="1618376"/>
    <lineage>
        <taxon>Bacteria</taxon>
        <taxon>Candidatus Collieribacteriota</taxon>
    </lineage>
</organism>
<evidence type="ECO:0000256" key="3">
    <source>
        <dbReference type="PROSITE-ProRule" id="PRU00492"/>
    </source>
</evidence>
<dbReference type="PROSITE" id="PS51161">
    <property type="entry name" value="ATP_CONE"/>
    <property type="match status" value="1"/>
</dbReference>
<dbReference type="GO" id="GO:0004519">
    <property type="term" value="F:endonuclease activity"/>
    <property type="evidence" value="ECO:0007669"/>
    <property type="project" value="InterPro"/>
</dbReference>
<evidence type="ECO:0000313" key="6">
    <source>
        <dbReference type="Proteomes" id="UP000034069"/>
    </source>
</evidence>
<dbReference type="InterPro" id="IPR005144">
    <property type="entry name" value="ATP-cone_dom"/>
</dbReference>
<name>A0A0G1ITV2_9BACT</name>
<reference evidence="5 6" key="1">
    <citation type="journal article" date="2015" name="Nature">
        <title>rRNA introns, odd ribosomes, and small enigmatic genomes across a large radiation of phyla.</title>
        <authorList>
            <person name="Brown C.T."/>
            <person name="Hug L.A."/>
            <person name="Thomas B.C."/>
            <person name="Sharon I."/>
            <person name="Castelle C.J."/>
            <person name="Singh A."/>
            <person name="Wilkins M.J."/>
            <person name="Williams K.H."/>
            <person name="Banfield J.F."/>
        </authorList>
    </citation>
    <scope>NUCLEOTIDE SEQUENCE [LARGE SCALE GENOMIC DNA]</scope>
</reference>
<dbReference type="EMBL" id="LCHN01000019">
    <property type="protein sequence ID" value="KKT35257.1"/>
    <property type="molecule type" value="Genomic_DNA"/>
</dbReference>
<dbReference type="GO" id="GO:0009307">
    <property type="term" value="P:DNA restriction-modification system"/>
    <property type="evidence" value="ECO:0007669"/>
    <property type="project" value="InterPro"/>
</dbReference>
<evidence type="ECO:0000259" key="4">
    <source>
        <dbReference type="PROSITE" id="PS51161"/>
    </source>
</evidence>
<accession>A0A0G1ITV2</accession>
<dbReference type="Proteomes" id="UP000034069">
    <property type="component" value="Unassembled WGS sequence"/>
</dbReference>
<keyword evidence="2 3" id="KW-0067">ATP-binding</keyword>
<dbReference type="AlphaFoldDB" id="A0A0G1ITV2"/>
<gene>
    <name evidence="5" type="ORF">UW23_C0019G0006</name>
</gene>
<evidence type="ECO:0000313" key="5">
    <source>
        <dbReference type="EMBL" id="KKT35257.1"/>
    </source>
</evidence>
<dbReference type="InterPro" id="IPR011856">
    <property type="entry name" value="tRNA_endonuc-like_dom_sf"/>
</dbReference>
<comment type="caution">
    <text evidence="5">The sequence shown here is derived from an EMBL/GenBank/DDBJ whole genome shotgun (WGS) entry which is preliminary data.</text>
</comment>
<proteinExistence type="predicted"/>
<dbReference type="Pfam" id="PF04471">
    <property type="entry name" value="Mrr_cat"/>
    <property type="match status" value="1"/>
</dbReference>
<evidence type="ECO:0000256" key="2">
    <source>
        <dbReference type="ARBA" id="ARBA00022840"/>
    </source>
</evidence>
<feature type="domain" description="ATP-cone" evidence="4">
    <location>
        <begin position="7"/>
        <end position="88"/>
    </location>
</feature>
<dbReference type="InterPro" id="IPR011335">
    <property type="entry name" value="Restrct_endonuc-II-like"/>
</dbReference>
<dbReference type="Gene3D" id="3.40.1350.10">
    <property type="match status" value="1"/>
</dbReference>
<sequence>MQTVSPYQVIKASGEKEDFSEEKIVKSLAASGMNVDTAAQTLDYLKRHVKPGITTHEIFGQVSGYLKETSRRDYINYGLKRAFMRLGPSGHPFERYMGDLLEKFGYETQVSVSLGGECVTHEIDCIAVKGDQTSFIECKYHNAPGTKTDVQVVMYTYARFLDIEKSMKALFDSQKTYQPWVVTNTKLTFDAINYAKCIGIKATAWSFPKDECLHDMIVNSGLHPVTVIDTLTDDKLQRLLERDIVTCFRLMKAIENESVSDILTPTEIEHAKEDIQLICKNNG</sequence>
<dbReference type="InterPro" id="IPR007560">
    <property type="entry name" value="Restrct_endonuc_IV_Mrr"/>
</dbReference>
<dbReference type="SUPFAM" id="SSF52980">
    <property type="entry name" value="Restriction endonuclease-like"/>
    <property type="match status" value="1"/>
</dbReference>
<keyword evidence="1 3" id="KW-0547">Nucleotide-binding</keyword>
<evidence type="ECO:0000256" key="1">
    <source>
        <dbReference type="ARBA" id="ARBA00022741"/>
    </source>
</evidence>
<protein>
    <submittedName>
        <fullName evidence="5">ATP-cone domain protein</fullName>
    </submittedName>
</protein>